<sequence>MFMRLSSLTDKLLSIQDYYNLDSVTTDGSELSGVLLAIDLFFVRDTAQRNADGVAWASDYVIGVVYDSIEDHYNIVSVTMVGCELSGVQLAIDLFVARDTAQRNADVVAWASDYVIGALYDSLEDDHNLVSLTMDGCKLSGVQLAIDLFVARGTAQRNADVVAWATYYVIGAVYDSIEDHYNIVSVTMVGCELSGVQLAVDLFVARDTAQRNADVVAWATDYVIGAVYDSIEDHYNIVSVTMDGCELSGVQLAIDLFVARDTAQRNADVVAWATDYVIGAVYDSIEDRYNIVSVTMDGCELSGVQLAIDLFVARDTAQRNADVVAWASYYVIGALYDSIEDHYYIVSVTMYGCDLSGVQLAIDLLVARDTAQRNADVVAWASDYVIGAVYDSIEDHYNIVSATMECFELSGVQLAVDLFVARDTAQRNADVVAWASDYVIGAVYDSIEDQYNIVSVTMDGCELNGVQLAIDLFVTRDTAQRNADAIAWASDYVIGAVYDSIEDHYNIVSVTMDGCELGGVQLAIDLFVARDTAQRNADVIAWASDYVVGAVYDRAKAHFFRTKMVLWLSVTFNPLQHRRPLQHSVTTNGFELSRVQLAIDLFVARDTAQRNADVIAWASDYVIGAVYDSIEDQYNIVSVTMDGCELSGVQLAIDLFVARDTAQRNADVIAWASDYVIGAVYDSIEDHYSIVSVTMDGCELSGVQLAIDLFVARDTAQRNADVVAWASDYVIGAVYDSIEYHYNIVSVTMDGCELSGVQLAIDLFVARDTAQRNADVVAWASDYVIGAVYDSIEDHYNIVSVTMDGCELSGVQLAINLFVIRGIAQRNAEGVAWATDRHRV</sequence>
<evidence type="ECO:0000313" key="1">
    <source>
        <dbReference type="EMBL" id="KAK8773187.1"/>
    </source>
</evidence>
<comment type="caution">
    <text evidence="1">The sequence shown here is derived from an EMBL/GenBank/DDBJ whole genome shotgun (WGS) entry which is preliminary data.</text>
</comment>
<gene>
    <name evidence="1" type="ORF">V5799_012282</name>
</gene>
<accession>A0AAQ4EEI2</accession>
<evidence type="ECO:0000313" key="2">
    <source>
        <dbReference type="Proteomes" id="UP001321473"/>
    </source>
</evidence>
<protein>
    <submittedName>
        <fullName evidence="1">Uncharacterized protein</fullName>
    </submittedName>
</protein>
<organism evidence="1 2">
    <name type="scientific">Amblyomma americanum</name>
    <name type="common">Lone star tick</name>
    <dbReference type="NCBI Taxonomy" id="6943"/>
    <lineage>
        <taxon>Eukaryota</taxon>
        <taxon>Metazoa</taxon>
        <taxon>Ecdysozoa</taxon>
        <taxon>Arthropoda</taxon>
        <taxon>Chelicerata</taxon>
        <taxon>Arachnida</taxon>
        <taxon>Acari</taxon>
        <taxon>Parasitiformes</taxon>
        <taxon>Ixodida</taxon>
        <taxon>Ixodoidea</taxon>
        <taxon>Ixodidae</taxon>
        <taxon>Amblyomminae</taxon>
        <taxon>Amblyomma</taxon>
    </lineage>
</organism>
<keyword evidence="2" id="KW-1185">Reference proteome</keyword>
<dbReference type="AlphaFoldDB" id="A0AAQ4EEI2"/>
<dbReference type="EMBL" id="JARKHS020017244">
    <property type="protein sequence ID" value="KAK8773187.1"/>
    <property type="molecule type" value="Genomic_DNA"/>
</dbReference>
<proteinExistence type="predicted"/>
<name>A0AAQ4EEI2_AMBAM</name>
<dbReference type="Proteomes" id="UP001321473">
    <property type="component" value="Unassembled WGS sequence"/>
</dbReference>
<reference evidence="1 2" key="1">
    <citation type="journal article" date="2023" name="Arcadia Sci">
        <title>De novo assembly of a long-read Amblyomma americanum tick genome.</title>
        <authorList>
            <person name="Chou S."/>
            <person name="Poskanzer K.E."/>
            <person name="Rollins M."/>
            <person name="Thuy-Boun P.S."/>
        </authorList>
    </citation>
    <scope>NUCLEOTIDE SEQUENCE [LARGE SCALE GENOMIC DNA]</scope>
    <source>
        <strain evidence="1">F_SG_1</strain>
        <tissue evidence="1">Salivary glands</tissue>
    </source>
</reference>